<reference evidence="5 6" key="1">
    <citation type="submission" date="2021-04" db="EMBL/GenBank/DDBJ databases">
        <authorList>
            <person name="Bliznina A."/>
        </authorList>
    </citation>
    <scope>NUCLEOTIDE SEQUENCE [LARGE SCALE GENOMIC DNA]</scope>
</reference>
<dbReference type="EMBL" id="OU015568">
    <property type="protein sequence ID" value="CAG5090263.1"/>
    <property type="molecule type" value="Genomic_DNA"/>
</dbReference>
<feature type="compositionally biased region" description="Low complexity" evidence="3">
    <location>
        <begin position="281"/>
        <end position="295"/>
    </location>
</feature>
<evidence type="ECO:0000256" key="3">
    <source>
        <dbReference type="SAM" id="MobiDB-lite"/>
    </source>
</evidence>
<accession>A0ABN7S7F5</accession>
<keyword evidence="1 2" id="KW-0539">Nucleus</keyword>
<evidence type="ECO:0000313" key="6">
    <source>
        <dbReference type="Proteomes" id="UP001158576"/>
    </source>
</evidence>
<dbReference type="PANTHER" id="PTHR47827">
    <property type="entry name" value="AHD DOMAIN-CONTAINING PROTEIN"/>
    <property type="match status" value="1"/>
</dbReference>
<gene>
    <name evidence="5" type="ORF">OKIOD_LOCUS4089</name>
</gene>
<proteinExistence type="predicted"/>
<sequence length="381" mass="43489">MSDSDNEVVAEIDIGHDAQWLEQPIDPGLTHRWTIYLRGKEGGKIEKYIKSVTFKLHETFPNPHRLLESVPFQITENGYAGFLVPIEIVFRNGLTTELKYELQLRRKDKKRRKERESGRSSEKLSPLSKQFIKEQKIKEEKISPEYPPIPKISIKREPRNSSEYRASEYRADISSRKTERVKKEVKVKEEPKSDFKHTSRIANKDISELSDKTSIASSPANSMPQTPISSAHSYGRSPATDAPKHRSPASVLSHTEQQELPKVPLGASTLENLPSDDGELSDSNSSDSDSLIESSSSDESDDVDMDFIQKKFIKFAEDETEVYDEKLRKIMNIVFAHYESHYKSSDRYCENEADLQFDLTLLPKTALIAIHKVITEEIRSS</sequence>
<dbReference type="InterPro" id="IPR055129">
    <property type="entry name" value="YEATS_dom"/>
</dbReference>
<feature type="compositionally biased region" description="Basic and acidic residues" evidence="3">
    <location>
        <begin position="154"/>
        <end position="211"/>
    </location>
</feature>
<name>A0ABN7S7F5_OIKDI</name>
<feature type="domain" description="YEATS" evidence="4">
    <location>
        <begin position="2"/>
        <end position="131"/>
    </location>
</feature>
<organism evidence="5 6">
    <name type="scientific">Oikopleura dioica</name>
    <name type="common">Tunicate</name>
    <dbReference type="NCBI Taxonomy" id="34765"/>
    <lineage>
        <taxon>Eukaryota</taxon>
        <taxon>Metazoa</taxon>
        <taxon>Chordata</taxon>
        <taxon>Tunicata</taxon>
        <taxon>Appendicularia</taxon>
        <taxon>Copelata</taxon>
        <taxon>Oikopleuridae</taxon>
        <taxon>Oikopleura</taxon>
    </lineage>
</organism>
<protein>
    <submittedName>
        <fullName evidence="5">Oidioi.mRNA.OKI2018_I69.PAR.g12531.t1.cds</fullName>
    </submittedName>
</protein>
<dbReference type="Proteomes" id="UP001158576">
    <property type="component" value="Chromosome PAR"/>
</dbReference>
<feature type="compositionally biased region" description="Basic and acidic residues" evidence="3">
    <location>
        <begin position="131"/>
        <end position="143"/>
    </location>
</feature>
<comment type="subcellular location">
    <subcellularLocation>
        <location evidence="2">Nucleus</location>
    </subcellularLocation>
</comment>
<evidence type="ECO:0000256" key="1">
    <source>
        <dbReference type="ARBA" id="ARBA00023242"/>
    </source>
</evidence>
<dbReference type="PANTHER" id="PTHR47827:SF3">
    <property type="entry name" value="AF-9 ANC1 HOMOLOGY DOMAIN-CONTAINING PROTEIN"/>
    <property type="match status" value="1"/>
</dbReference>
<feature type="compositionally biased region" description="Polar residues" evidence="3">
    <location>
        <begin position="212"/>
        <end position="232"/>
    </location>
</feature>
<dbReference type="Gene3D" id="2.60.40.1970">
    <property type="entry name" value="YEATS domain"/>
    <property type="match status" value="1"/>
</dbReference>
<dbReference type="InterPro" id="IPR038704">
    <property type="entry name" value="YEAST_sf"/>
</dbReference>
<evidence type="ECO:0000259" key="4">
    <source>
        <dbReference type="PROSITE" id="PS51037"/>
    </source>
</evidence>
<evidence type="ECO:0000313" key="5">
    <source>
        <dbReference type="EMBL" id="CAG5090263.1"/>
    </source>
</evidence>
<keyword evidence="6" id="KW-1185">Reference proteome</keyword>
<feature type="region of interest" description="Disordered" evidence="3">
    <location>
        <begin position="105"/>
        <end position="301"/>
    </location>
</feature>
<dbReference type="Pfam" id="PF03366">
    <property type="entry name" value="YEATS"/>
    <property type="match status" value="1"/>
</dbReference>
<evidence type="ECO:0000256" key="2">
    <source>
        <dbReference type="PROSITE-ProRule" id="PRU00376"/>
    </source>
</evidence>
<dbReference type="PROSITE" id="PS51037">
    <property type="entry name" value="YEATS"/>
    <property type="match status" value="1"/>
</dbReference>
<dbReference type="InterPro" id="IPR052790">
    <property type="entry name" value="YEATS_domain"/>
</dbReference>